<evidence type="ECO:0000313" key="2">
    <source>
        <dbReference type="EMBL" id="AMS43176.1"/>
    </source>
</evidence>
<name>A0AAC8YT93_AMIAI</name>
<dbReference type="EMBL" id="CP015005">
    <property type="protein sequence ID" value="AMS43176.1"/>
    <property type="molecule type" value="Genomic_DNA"/>
</dbReference>
<keyword evidence="1" id="KW-0812">Transmembrane</keyword>
<dbReference type="KEGG" id="aak:AA2016_4260"/>
<keyword evidence="1" id="KW-1133">Transmembrane helix</keyword>
<reference evidence="2 4" key="1">
    <citation type="submission" date="2016-03" db="EMBL/GenBank/DDBJ databases">
        <title>Complete genome of Aminobacter aminovorans KCTC 2477.</title>
        <authorList>
            <person name="Kim K.M."/>
        </authorList>
    </citation>
    <scope>NUCLEOTIDE SEQUENCE [LARGE SCALE GENOMIC DNA]</scope>
    <source>
        <strain evidence="2 4">KCTC 2477</strain>
    </source>
</reference>
<evidence type="ECO:0000256" key="1">
    <source>
        <dbReference type="SAM" id="Phobius"/>
    </source>
</evidence>
<sequence>MTDRAVPSGQALTVAGSVLGLAVAVVILLVMHATRQRWGGGGS</sequence>
<dbReference type="Proteomes" id="UP000577697">
    <property type="component" value="Unassembled WGS sequence"/>
</dbReference>
<gene>
    <name evidence="2" type="ORF">AA2016_4260</name>
    <name evidence="3" type="ORF">FHS67_002597</name>
</gene>
<dbReference type="RefSeq" id="WP_281412067.1">
    <property type="nucleotide sequence ID" value="NZ_CP015005.1"/>
</dbReference>
<keyword evidence="1" id="KW-0472">Membrane</keyword>
<evidence type="ECO:0000313" key="5">
    <source>
        <dbReference type="Proteomes" id="UP000577697"/>
    </source>
</evidence>
<evidence type="ECO:0000313" key="3">
    <source>
        <dbReference type="EMBL" id="MBB3706277.1"/>
    </source>
</evidence>
<evidence type="ECO:0000313" key="4">
    <source>
        <dbReference type="Proteomes" id="UP000075755"/>
    </source>
</evidence>
<dbReference type="AlphaFoldDB" id="A0AAC8YT93"/>
<dbReference type="Proteomes" id="UP000075755">
    <property type="component" value="Chromosome"/>
</dbReference>
<protein>
    <submittedName>
        <fullName evidence="3">Uncharacterized protein involved in exopolysaccharide biosynthesis</fullName>
    </submittedName>
</protein>
<proteinExistence type="predicted"/>
<accession>A0AAC8YT93</accession>
<organism evidence="2 4">
    <name type="scientific">Aminobacter aminovorans</name>
    <name type="common">Chelatobacter heintzii</name>
    <dbReference type="NCBI Taxonomy" id="83263"/>
    <lineage>
        <taxon>Bacteria</taxon>
        <taxon>Pseudomonadati</taxon>
        <taxon>Pseudomonadota</taxon>
        <taxon>Alphaproteobacteria</taxon>
        <taxon>Hyphomicrobiales</taxon>
        <taxon>Phyllobacteriaceae</taxon>
        <taxon>Aminobacter</taxon>
    </lineage>
</organism>
<feature type="transmembrane region" description="Helical" evidence="1">
    <location>
        <begin position="12"/>
        <end position="31"/>
    </location>
</feature>
<reference evidence="3 5" key="2">
    <citation type="submission" date="2020-08" db="EMBL/GenBank/DDBJ databases">
        <title>Genomic Encyclopedia of Type Strains, Phase IV (KMG-IV): sequencing the most valuable type-strain genomes for metagenomic binning, comparative biology and taxonomic classification.</title>
        <authorList>
            <person name="Goeker M."/>
        </authorList>
    </citation>
    <scope>NUCLEOTIDE SEQUENCE [LARGE SCALE GENOMIC DNA]</scope>
    <source>
        <strain evidence="3 5">DSM 10368</strain>
    </source>
</reference>
<dbReference type="EMBL" id="JACICB010000008">
    <property type="protein sequence ID" value="MBB3706277.1"/>
    <property type="molecule type" value="Genomic_DNA"/>
</dbReference>
<keyword evidence="5" id="KW-1185">Reference proteome</keyword>